<feature type="transmembrane region" description="Helical" evidence="1">
    <location>
        <begin position="196"/>
        <end position="214"/>
    </location>
</feature>
<protein>
    <submittedName>
        <fullName evidence="2">Uncharacterized protein</fullName>
    </submittedName>
</protein>
<sequence length="631" mass="69550">MADRYTLNEVRVTFIELLTYPYSTAASELAPTLPGLSLPLKWIALWVAGSFPTLTFLAMTHTMIFSLCRAISGRVDRLRAMADKGATFDTRRRNAQWSVRINGWLHAIERRSWLHRESDRPIALIGRLGEPTLRSRRVEHVIGFTHRLVGLARAAATALVSWFGLYSVAATTWVTAQDQIRSAARYVADSMHPGGGATLAFTVVAFLAVNAVNWKRRGLSKWRADHLTRAYSDLDQIQAHLTRALAVHSTALCAWYAQFAESLPDIHRTARHGAAWSLLPYPARSLWSSIFDAAYRDIAQEIEAITDISTKQRYGAALQVVTPPAATPLVLDPATHLKLTMFSPETRAEIHTRQAAATNIAQQYAQCLHESIATAINATKAHQSARLYEQIQGPTIDLVAALGAPSEGSDNALAVAAARYNLSTAPLISPVLQCLEAELRSRFGAIDFINRRSGRLPEGQDSPHPPGLDDQYWQTDPVLHLRLHNRLPGAITSALNEAERTLRAYLTAESLQVDTLTTLLDDELAVPYMTWLPGPRYPSVVDAATADRCILERTVSGAIGGAGAAAAAELHRQLDDLVRLSSTSRMYQSLLEYVARAGFDTEAELHAHLATVAKHLFPRTMREQLLAAFNR</sequence>
<evidence type="ECO:0000313" key="3">
    <source>
        <dbReference type="Proteomes" id="UP000284557"/>
    </source>
</evidence>
<organism evidence="2 3">
    <name type="scientific">Mycobacteroides abscessus</name>
    <dbReference type="NCBI Taxonomy" id="36809"/>
    <lineage>
        <taxon>Bacteria</taxon>
        <taxon>Bacillati</taxon>
        <taxon>Actinomycetota</taxon>
        <taxon>Actinomycetes</taxon>
        <taxon>Mycobacteriales</taxon>
        <taxon>Mycobacteriaceae</taxon>
        <taxon>Mycobacteroides</taxon>
    </lineage>
</organism>
<keyword evidence="1" id="KW-1133">Transmembrane helix</keyword>
<name>A0ABD7HHG3_9MYCO</name>
<accession>A0ABD7HHG3</accession>
<evidence type="ECO:0000313" key="2">
    <source>
        <dbReference type="EMBL" id="RIT31752.1"/>
    </source>
</evidence>
<gene>
    <name evidence="2" type="ORF">D2E76_24460</name>
</gene>
<dbReference type="Proteomes" id="UP000284557">
    <property type="component" value="Unassembled WGS sequence"/>
</dbReference>
<dbReference type="EMBL" id="QXBN01000028">
    <property type="protein sequence ID" value="RIT31752.1"/>
    <property type="molecule type" value="Genomic_DNA"/>
</dbReference>
<feature type="transmembrane region" description="Helical" evidence="1">
    <location>
        <begin position="43"/>
        <end position="71"/>
    </location>
</feature>
<keyword evidence="1" id="KW-0812">Transmembrane</keyword>
<evidence type="ECO:0000256" key="1">
    <source>
        <dbReference type="SAM" id="Phobius"/>
    </source>
</evidence>
<reference evidence="2 3" key="1">
    <citation type="submission" date="2018-08" db="EMBL/GenBank/DDBJ databases">
        <title>Linezolid Resistance in Mycobacterium abscessus: MIC Distribution and Comprehensive Investigation of Resistance Mechanisms.</title>
        <authorList>
            <person name="Ye M."/>
            <person name="Xu L."/>
            <person name="Zou Y."/>
            <person name="Li B."/>
            <person name="Guo Q."/>
            <person name="Zhang Y."/>
            <person name="Zhan M."/>
            <person name="Xu B."/>
            <person name="Yu F."/>
            <person name="Zhang Z."/>
            <person name="Chu H."/>
        </authorList>
    </citation>
    <scope>NUCLEOTIDE SEQUENCE [LARGE SCALE GENOMIC DNA]</scope>
    <source>
        <strain evidence="2 3">G143</strain>
    </source>
</reference>
<dbReference type="AlphaFoldDB" id="A0ABD7HHG3"/>
<keyword evidence="1" id="KW-0472">Membrane</keyword>
<feature type="transmembrane region" description="Helical" evidence="1">
    <location>
        <begin position="154"/>
        <end position="176"/>
    </location>
</feature>
<proteinExistence type="predicted"/>
<comment type="caution">
    <text evidence="2">The sequence shown here is derived from an EMBL/GenBank/DDBJ whole genome shotgun (WGS) entry which is preliminary data.</text>
</comment>